<dbReference type="Proteomes" id="UP000474967">
    <property type="component" value="Unassembled WGS sequence"/>
</dbReference>
<evidence type="ECO:0000256" key="1">
    <source>
        <dbReference type="SAM" id="Phobius"/>
    </source>
</evidence>
<comment type="caution">
    <text evidence="3">The sequence shown here is derived from an EMBL/GenBank/DDBJ whole genome shotgun (WGS) entry which is preliminary data.</text>
</comment>
<evidence type="ECO:0000313" key="4">
    <source>
        <dbReference type="Proteomes" id="UP000474967"/>
    </source>
</evidence>
<feature type="transmembrane region" description="Helical" evidence="1">
    <location>
        <begin position="88"/>
        <end position="108"/>
    </location>
</feature>
<dbReference type="PANTHER" id="PTHR28008:SF1">
    <property type="entry name" value="DOMAIN PROTEIN, PUTATIVE (AFU_ORTHOLOGUE AFUA_3G10980)-RELATED"/>
    <property type="match status" value="1"/>
</dbReference>
<dbReference type="Pfam" id="PF04892">
    <property type="entry name" value="VanZ"/>
    <property type="match status" value="1"/>
</dbReference>
<organism evidence="3 4">
    <name type="scientific">Leifsonia tongyongensis</name>
    <dbReference type="NCBI Taxonomy" id="1268043"/>
    <lineage>
        <taxon>Bacteria</taxon>
        <taxon>Bacillati</taxon>
        <taxon>Actinomycetota</taxon>
        <taxon>Actinomycetes</taxon>
        <taxon>Micrococcales</taxon>
        <taxon>Microbacteriaceae</taxon>
        <taxon>Leifsonia</taxon>
    </lineage>
</organism>
<dbReference type="AlphaFoldDB" id="A0A6L9Y1D4"/>
<keyword evidence="1" id="KW-0812">Transmembrane</keyword>
<keyword evidence="4" id="KW-1185">Reference proteome</keyword>
<dbReference type="EMBL" id="JAAGWY010000004">
    <property type="protein sequence ID" value="NEN07502.1"/>
    <property type="molecule type" value="Genomic_DNA"/>
</dbReference>
<feature type="transmembrane region" description="Helical" evidence="1">
    <location>
        <begin position="7"/>
        <end position="28"/>
    </location>
</feature>
<name>A0A6L9Y1D4_9MICO</name>
<keyword evidence="1" id="KW-1133">Transmembrane helix</keyword>
<evidence type="ECO:0000313" key="3">
    <source>
        <dbReference type="EMBL" id="NEN07502.1"/>
    </source>
</evidence>
<sequence>MPARSSILHGVLVALTVGYIAFVGWVTLTPQPAAPDPNSFVQQLIRLILGSAAFHWLGYAGLEFTANIGMFIPVGVLLALLLPPRRLWVAVLIGFAMTVTIETAQLFIPGRFSDIRDIIANTAGAALGVAMVSLVRAASAPRSAVGEPRE</sequence>
<feature type="domain" description="VanZ-like" evidence="2">
    <location>
        <begin position="17"/>
        <end position="135"/>
    </location>
</feature>
<dbReference type="NCBIfam" id="NF037970">
    <property type="entry name" value="vanZ_1"/>
    <property type="match status" value="1"/>
</dbReference>
<protein>
    <submittedName>
        <fullName evidence="3">VanZ family protein</fullName>
    </submittedName>
</protein>
<evidence type="ECO:0000259" key="2">
    <source>
        <dbReference type="Pfam" id="PF04892"/>
    </source>
</evidence>
<accession>A0A6L9Y1D4</accession>
<feature type="transmembrane region" description="Helical" evidence="1">
    <location>
        <begin position="64"/>
        <end position="82"/>
    </location>
</feature>
<gene>
    <name evidence="3" type="ORF">G3T36_16700</name>
</gene>
<proteinExistence type="predicted"/>
<dbReference type="PANTHER" id="PTHR28008">
    <property type="entry name" value="DOMAIN PROTEIN, PUTATIVE (AFU_ORTHOLOGUE AFUA_3G10980)-RELATED"/>
    <property type="match status" value="1"/>
</dbReference>
<dbReference type="RefSeq" id="WP_163290950.1">
    <property type="nucleotide sequence ID" value="NZ_JAAGWY010000004.1"/>
</dbReference>
<reference evidence="3 4" key="1">
    <citation type="journal article" date="2014" name="J. Microbiol.">
        <title>Diaminobutyricibacter tongyongensis gen. nov., sp. nov. and Homoserinibacter gongjuensis gen. nov., sp. nov. belong to the family Microbacteriaceae.</title>
        <authorList>
            <person name="Kim S.J."/>
            <person name="Ahn J.H."/>
            <person name="Weon H.Y."/>
            <person name="Hamada M."/>
            <person name="Suzuki K."/>
            <person name="Kwon S.W."/>
        </authorList>
    </citation>
    <scope>NUCLEOTIDE SEQUENCE [LARGE SCALE GENOMIC DNA]</scope>
    <source>
        <strain evidence="3 4">NBRC 108724</strain>
    </source>
</reference>
<dbReference type="InterPro" id="IPR006976">
    <property type="entry name" value="VanZ-like"/>
</dbReference>
<keyword evidence="1" id="KW-0472">Membrane</keyword>